<reference evidence="2 3" key="1">
    <citation type="journal article" date="2019" name="Commun. Biol.">
        <title>The bagworm genome reveals a unique fibroin gene that provides high tensile strength.</title>
        <authorList>
            <person name="Kono N."/>
            <person name="Nakamura H."/>
            <person name="Ohtoshi R."/>
            <person name="Tomita M."/>
            <person name="Numata K."/>
            <person name="Arakawa K."/>
        </authorList>
    </citation>
    <scope>NUCLEOTIDE SEQUENCE [LARGE SCALE GENOMIC DNA]</scope>
</reference>
<evidence type="ECO:0000313" key="2">
    <source>
        <dbReference type="EMBL" id="GBP41326.1"/>
    </source>
</evidence>
<keyword evidence="3" id="KW-1185">Reference proteome</keyword>
<feature type="region of interest" description="Disordered" evidence="1">
    <location>
        <begin position="1"/>
        <end position="28"/>
    </location>
</feature>
<comment type="caution">
    <text evidence="2">The sequence shown here is derived from an EMBL/GenBank/DDBJ whole genome shotgun (WGS) entry which is preliminary data.</text>
</comment>
<evidence type="ECO:0000313" key="3">
    <source>
        <dbReference type="Proteomes" id="UP000299102"/>
    </source>
</evidence>
<dbReference type="EMBL" id="BGZK01000397">
    <property type="protein sequence ID" value="GBP41326.1"/>
    <property type="molecule type" value="Genomic_DNA"/>
</dbReference>
<proteinExistence type="predicted"/>
<organism evidence="2 3">
    <name type="scientific">Eumeta variegata</name>
    <name type="common">Bagworm moth</name>
    <name type="synonym">Eumeta japonica</name>
    <dbReference type="NCBI Taxonomy" id="151549"/>
    <lineage>
        <taxon>Eukaryota</taxon>
        <taxon>Metazoa</taxon>
        <taxon>Ecdysozoa</taxon>
        <taxon>Arthropoda</taxon>
        <taxon>Hexapoda</taxon>
        <taxon>Insecta</taxon>
        <taxon>Pterygota</taxon>
        <taxon>Neoptera</taxon>
        <taxon>Endopterygota</taxon>
        <taxon>Lepidoptera</taxon>
        <taxon>Glossata</taxon>
        <taxon>Ditrysia</taxon>
        <taxon>Tineoidea</taxon>
        <taxon>Psychidae</taxon>
        <taxon>Oiketicinae</taxon>
        <taxon>Eumeta</taxon>
    </lineage>
</organism>
<dbReference type="AlphaFoldDB" id="A0A4C1VQC6"/>
<accession>A0A4C1VQC6</accession>
<evidence type="ECO:0000256" key="1">
    <source>
        <dbReference type="SAM" id="MobiDB-lite"/>
    </source>
</evidence>
<protein>
    <submittedName>
        <fullName evidence="2">Uncharacterized protein</fullName>
    </submittedName>
</protein>
<dbReference type="Proteomes" id="UP000299102">
    <property type="component" value="Unassembled WGS sequence"/>
</dbReference>
<sequence>MNSDITPKWMAPDAGRPRSPPLVTPLPKNNVDRRKLLQEQNIVSCPRYSAFFTPPYTLPSGHDNPARAEEFYGISFNRQKITRCIEQSAETSLALDWRCGYWPVCYRLKSLDFKSSTLTESSTVTGLEIATDRWCQRQGLAISS</sequence>
<name>A0A4C1VQC6_EUMVA</name>
<gene>
    <name evidence="2" type="ORF">EVAR_25164_1</name>
</gene>